<comment type="caution">
    <text evidence="1">The sequence shown here is derived from an EMBL/GenBank/DDBJ whole genome shotgun (WGS) entry which is preliminary data.</text>
</comment>
<organism evidence="1 2">
    <name type="scientific">Eretmocerus hayati</name>
    <dbReference type="NCBI Taxonomy" id="131215"/>
    <lineage>
        <taxon>Eukaryota</taxon>
        <taxon>Metazoa</taxon>
        <taxon>Ecdysozoa</taxon>
        <taxon>Arthropoda</taxon>
        <taxon>Hexapoda</taxon>
        <taxon>Insecta</taxon>
        <taxon>Pterygota</taxon>
        <taxon>Neoptera</taxon>
        <taxon>Endopterygota</taxon>
        <taxon>Hymenoptera</taxon>
        <taxon>Apocrita</taxon>
        <taxon>Proctotrupomorpha</taxon>
        <taxon>Chalcidoidea</taxon>
        <taxon>Aphelinidae</taxon>
        <taxon>Aphelininae</taxon>
        <taxon>Eretmocerus</taxon>
    </lineage>
</organism>
<evidence type="ECO:0000313" key="2">
    <source>
        <dbReference type="Proteomes" id="UP001239111"/>
    </source>
</evidence>
<gene>
    <name evidence="1" type="ORF">QAD02_022511</name>
</gene>
<sequence length="122" mass="14027">MVFRSNERIYTRKWPHQTETNLWAQSLRYCYTAATDSGVEHPWVYIEEATEESKEKGGRNSVSAQRALRQKEKEKKSGGSLRGLLDLNGSIWYEASSRARDSVRVDFPTLFIDLSRPEVTVA</sequence>
<reference evidence="1" key="1">
    <citation type="submission" date="2023-04" db="EMBL/GenBank/DDBJ databases">
        <title>A chromosome-level genome assembly of the parasitoid wasp Eretmocerus hayati.</title>
        <authorList>
            <person name="Zhong Y."/>
            <person name="Liu S."/>
            <person name="Liu Y."/>
        </authorList>
    </citation>
    <scope>NUCLEOTIDE SEQUENCE</scope>
    <source>
        <strain evidence="1">ZJU_SS_LIU_2023</strain>
    </source>
</reference>
<name>A0ACC2PTH1_9HYME</name>
<evidence type="ECO:0000313" key="1">
    <source>
        <dbReference type="EMBL" id="KAJ8686717.1"/>
    </source>
</evidence>
<accession>A0ACC2PTH1</accession>
<dbReference type="EMBL" id="CM056741">
    <property type="protein sequence ID" value="KAJ8686717.1"/>
    <property type="molecule type" value="Genomic_DNA"/>
</dbReference>
<protein>
    <submittedName>
        <fullName evidence="1">Uncharacterized protein</fullName>
    </submittedName>
</protein>
<proteinExistence type="predicted"/>
<keyword evidence="2" id="KW-1185">Reference proteome</keyword>
<dbReference type="Proteomes" id="UP001239111">
    <property type="component" value="Chromosome 1"/>
</dbReference>